<reference evidence="2" key="1">
    <citation type="journal article" date="2014" name="Front. Microbiol.">
        <title>High frequency of phylogenetically diverse reductive dehalogenase-homologous genes in deep subseafloor sedimentary metagenomes.</title>
        <authorList>
            <person name="Kawai M."/>
            <person name="Futagami T."/>
            <person name="Toyoda A."/>
            <person name="Takaki Y."/>
            <person name="Nishi S."/>
            <person name="Hori S."/>
            <person name="Arai W."/>
            <person name="Tsubouchi T."/>
            <person name="Morono Y."/>
            <person name="Uchiyama I."/>
            <person name="Ito T."/>
            <person name="Fujiyama A."/>
            <person name="Inagaki F."/>
            <person name="Takami H."/>
        </authorList>
    </citation>
    <scope>NUCLEOTIDE SEQUENCE</scope>
    <source>
        <strain evidence="2">Expedition CK06-06</strain>
    </source>
</reference>
<feature type="compositionally biased region" description="Basic and acidic residues" evidence="1">
    <location>
        <begin position="39"/>
        <end position="48"/>
    </location>
</feature>
<organism evidence="2">
    <name type="scientific">marine sediment metagenome</name>
    <dbReference type="NCBI Taxonomy" id="412755"/>
    <lineage>
        <taxon>unclassified sequences</taxon>
        <taxon>metagenomes</taxon>
        <taxon>ecological metagenomes</taxon>
    </lineage>
</organism>
<accession>X1A5U2</accession>
<protein>
    <submittedName>
        <fullName evidence="2">Uncharacterized protein</fullName>
    </submittedName>
</protein>
<name>X1A5U2_9ZZZZ</name>
<proteinExistence type="predicted"/>
<gene>
    <name evidence="2" type="ORF">S01H4_25458</name>
</gene>
<dbReference type="EMBL" id="BART01012115">
    <property type="protein sequence ID" value="GAG77109.1"/>
    <property type="molecule type" value="Genomic_DNA"/>
</dbReference>
<feature type="compositionally biased region" description="Polar residues" evidence="1">
    <location>
        <begin position="27"/>
        <end position="37"/>
    </location>
</feature>
<evidence type="ECO:0000313" key="2">
    <source>
        <dbReference type="EMBL" id="GAG77109.1"/>
    </source>
</evidence>
<sequence length="48" mass="5323">DKNLVQTHNTFLSPESPQPQETPQDFIPQNSNASPHPNSGERLEQAPV</sequence>
<feature type="region of interest" description="Disordered" evidence="1">
    <location>
        <begin position="1"/>
        <end position="48"/>
    </location>
</feature>
<feature type="compositionally biased region" description="Polar residues" evidence="1">
    <location>
        <begin position="1"/>
        <end position="12"/>
    </location>
</feature>
<comment type="caution">
    <text evidence="2">The sequence shown here is derived from an EMBL/GenBank/DDBJ whole genome shotgun (WGS) entry which is preliminary data.</text>
</comment>
<feature type="compositionally biased region" description="Low complexity" evidence="1">
    <location>
        <begin position="13"/>
        <end position="24"/>
    </location>
</feature>
<dbReference type="AlphaFoldDB" id="X1A5U2"/>
<evidence type="ECO:0000256" key="1">
    <source>
        <dbReference type="SAM" id="MobiDB-lite"/>
    </source>
</evidence>
<feature type="non-terminal residue" evidence="2">
    <location>
        <position position="1"/>
    </location>
</feature>